<dbReference type="InterPro" id="IPR036291">
    <property type="entry name" value="NAD(P)-bd_dom_sf"/>
</dbReference>
<feature type="domain" description="Mannitol dehydrogenase N-terminal" evidence="3">
    <location>
        <begin position="24"/>
        <end position="270"/>
    </location>
</feature>
<feature type="domain" description="Mannitol dehydrogenase C-terminal" evidence="4">
    <location>
        <begin position="279"/>
        <end position="416"/>
    </location>
</feature>
<gene>
    <name evidence="5" type="ORF">SAMN05414137_109165</name>
</gene>
<name>A0A1H7QQQ6_STRJI</name>
<protein>
    <submittedName>
        <fullName evidence="5">Fructuronate reductase</fullName>
    </submittedName>
</protein>
<proteinExistence type="predicted"/>
<evidence type="ECO:0000313" key="6">
    <source>
        <dbReference type="Proteomes" id="UP000183015"/>
    </source>
</evidence>
<dbReference type="Proteomes" id="UP000183015">
    <property type="component" value="Unassembled WGS sequence"/>
</dbReference>
<comment type="catalytic activity">
    <reaction evidence="2">
        <text>D-mannitol 1-phosphate + NAD(+) = beta-D-fructose 6-phosphate + NADH + H(+)</text>
        <dbReference type="Rhea" id="RHEA:19661"/>
        <dbReference type="ChEBI" id="CHEBI:15378"/>
        <dbReference type="ChEBI" id="CHEBI:57540"/>
        <dbReference type="ChEBI" id="CHEBI:57634"/>
        <dbReference type="ChEBI" id="CHEBI:57945"/>
        <dbReference type="ChEBI" id="CHEBI:61381"/>
        <dbReference type="EC" id="1.1.1.17"/>
    </reaction>
</comment>
<evidence type="ECO:0000256" key="1">
    <source>
        <dbReference type="ARBA" id="ARBA00023002"/>
    </source>
</evidence>
<dbReference type="InterPro" id="IPR013118">
    <property type="entry name" value="Mannitol_DH_C"/>
</dbReference>
<dbReference type="InterPro" id="IPR013131">
    <property type="entry name" value="Mannitol_DH_N"/>
</dbReference>
<dbReference type="PRINTS" id="PR00084">
    <property type="entry name" value="MTLDHDRGNASE"/>
</dbReference>
<evidence type="ECO:0000259" key="3">
    <source>
        <dbReference type="Pfam" id="PF01232"/>
    </source>
</evidence>
<dbReference type="InterPro" id="IPR013328">
    <property type="entry name" value="6PGD_dom2"/>
</dbReference>
<dbReference type="OrthoDB" id="271711at2"/>
<dbReference type="PANTHER" id="PTHR43362">
    <property type="entry name" value="MANNITOL DEHYDROGENASE DSF1-RELATED"/>
    <property type="match status" value="1"/>
</dbReference>
<dbReference type="GO" id="GO:0008926">
    <property type="term" value="F:mannitol-1-phosphate 5-dehydrogenase activity"/>
    <property type="evidence" value="ECO:0007669"/>
    <property type="project" value="UniProtKB-EC"/>
</dbReference>
<reference evidence="6" key="1">
    <citation type="submission" date="2016-10" db="EMBL/GenBank/DDBJ databases">
        <authorList>
            <person name="Varghese N."/>
        </authorList>
    </citation>
    <scope>NUCLEOTIDE SEQUENCE [LARGE SCALE GENOMIC DNA]</scope>
    <source>
        <strain evidence="6">DSM 45096 / BCRC 16803 / CGMCC 4.1857 / CIP 109030 / JCM 12277 / KCTC 19219 / NBRC 100920 / 33214</strain>
    </source>
</reference>
<keyword evidence="6" id="KW-1185">Reference proteome</keyword>
<evidence type="ECO:0000256" key="2">
    <source>
        <dbReference type="ARBA" id="ARBA00048615"/>
    </source>
</evidence>
<dbReference type="Pfam" id="PF08125">
    <property type="entry name" value="Mannitol_dh_C"/>
    <property type="match status" value="1"/>
</dbReference>
<dbReference type="RefSeq" id="WP_082014905.1">
    <property type="nucleotide sequence ID" value="NZ_BBPN01000009.1"/>
</dbReference>
<keyword evidence="1" id="KW-0560">Oxidoreductase</keyword>
<dbReference type="STRING" id="235985.SAMN05414137_109165"/>
<organism evidence="5 6">
    <name type="scientific">Streptacidiphilus jiangxiensis</name>
    <dbReference type="NCBI Taxonomy" id="235985"/>
    <lineage>
        <taxon>Bacteria</taxon>
        <taxon>Bacillati</taxon>
        <taxon>Actinomycetota</taxon>
        <taxon>Actinomycetes</taxon>
        <taxon>Kitasatosporales</taxon>
        <taxon>Streptomycetaceae</taxon>
        <taxon>Streptacidiphilus</taxon>
    </lineage>
</organism>
<dbReference type="InterPro" id="IPR050988">
    <property type="entry name" value="Mannitol_DH/Oxidoreductase"/>
</dbReference>
<dbReference type="Pfam" id="PF01232">
    <property type="entry name" value="Mannitol_dh"/>
    <property type="match status" value="1"/>
</dbReference>
<dbReference type="Gene3D" id="3.40.50.720">
    <property type="entry name" value="NAD(P)-binding Rossmann-like Domain"/>
    <property type="match status" value="1"/>
</dbReference>
<dbReference type="InterPro" id="IPR008927">
    <property type="entry name" value="6-PGluconate_DH-like_C_sf"/>
</dbReference>
<dbReference type="eggNOG" id="COG0246">
    <property type="taxonomic scope" value="Bacteria"/>
</dbReference>
<evidence type="ECO:0000313" key="5">
    <source>
        <dbReference type="EMBL" id="SEL50330.1"/>
    </source>
</evidence>
<evidence type="ECO:0000259" key="4">
    <source>
        <dbReference type="Pfam" id="PF08125"/>
    </source>
</evidence>
<dbReference type="Gene3D" id="1.10.1040.10">
    <property type="entry name" value="N-(1-d-carboxylethyl)-l-norvaline Dehydrogenase, domain 2"/>
    <property type="match status" value="1"/>
</dbReference>
<accession>A0A1H7QQQ6</accession>
<dbReference type="EMBL" id="FOAZ01000009">
    <property type="protein sequence ID" value="SEL50330.1"/>
    <property type="molecule type" value="Genomic_DNA"/>
</dbReference>
<sequence length="478" mass="50316">MTAVDSLPPLSRSAGDGRPAAPVRILHLGLGNFFRAHQAWYTEHAGDAEEWGIAAFTGRSAGLAEKLTAQQGLYTLLTRGPDGDRHEVVGALSAAHAGGDHEAWLRHWRDPALAVVTLTVTEAGWTRRPDGGLDTDRADVAADIAALRSGTGPVTTAAGRVLSGLAARLRAGGGLVAVVPCDNLPGNGEALAHVVAELASATGRPELAEAAGHACWVTTMVDRITPATEPADLDEVAEATGRADAAPVVTEPFTEWVLAGTFPAGRPRWEDAGAHFVPDVTPYEQRKLWLLNGAHSLLAYLGPLRGHATVAEAVADPGCRDPLLAWWREASARLTLPPSELAAYQERLLARFANPRLRHALAQIAADGSQKLPVRILPTLRAERAAGRLPTGATTVLAAWLLHLRGHGAPLRDPNVDPALASGPLPEAARAVLTFLAPELGTDAELASAVAELAASLVRSARWFGQEPNRRRTTSPAP</sequence>
<dbReference type="InterPro" id="IPR000669">
    <property type="entry name" value="Mannitol_DH"/>
</dbReference>
<dbReference type="PANTHER" id="PTHR43362:SF1">
    <property type="entry name" value="MANNITOL DEHYDROGENASE 2-RELATED"/>
    <property type="match status" value="1"/>
</dbReference>
<dbReference type="SUPFAM" id="SSF51735">
    <property type="entry name" value="NAD(P)-binding Rossmann-fold domains"/>
    <property type="match status" value="1"/>
</dbReference>
<dbReference type="SUPFAM" id="SSF48179">
    <property type="entry name" value="6-phosphogluconate dehydrogenase C-terminal domain-like"/>
    <property type="match status" value="1"/>
</dbReference>
<dbReference type="AlphaFoldDB" id="A0A1H7QQQ6"/>